<dbReference type="EMBL" id="UGMS01000003">
    <property type="protein sequence ID" value="STW78860.1"/>
    <property type="molecule type" value="Genomic_DNA"/>
</dbReference>
<reference evidence="1 2" key="1">
    <citation type="submission" date="2018-06" db="EMBL/GenBank/DDBJ databases">
        <authorList>
            <consortium name="Pathogen Informatics"/>
            <person name="Doyle S."/>
        </authorList>
    </citation>
    <scope>NUCLEOTIDE SEQUENCE [LARGE SCALE GENOMIC DNA]</scope>
    <source>
        <strain evidence="1 2">NCTC11685</strain>
    </source>
</reference>
<comment type="caution">
    <text evidence="1">The sequence shown here is derived from an EMBL/GenBank/DDBJ whole genome shotgun (WGS) entry which is preliminary data.</text>
</comment>
<protein>
    <submittedName>
        <fullName evidence="1">Long-chain-fatty-acid--CoA ligase</fullName>
        <ecNumber evidence="1">6.2.1.3</ecNumber>
    </submittedName>
</protein>
<dbReference type="GO" id="GO:0004467">
    <property type="term" value="F:long-chain fatty acid-CoA ligase activity"/>
    <property type="evidence" value="ECO:0007669"/>
    <property type="project" value="UniProtKB-EC"/>
</dbReference>
<dbReference type="EC" id="6.2.1.3" evidence="1"/>
<organism evidence="1 2">
    <name type="scientific">Klebsiella michiganensis</name>
    <dbReference type="NCBI Taxonomy" id="1134687"/>
    <lineage>
        <taxon>Bacteria</taxon>
        <taxon>Pseudomonadati</taxon>
        <taxon>Pseudomonadota</taxon>
        <taxon>Gammaproteobacteria</taxon>
        <taxon>Enterobacterales</taxon>
        <taxon>Enterobacteriaceae</taxon>
        <taxon>Klebsiella/Raoultella group</taxon>
        <taxon>Klebsiella</taxon>
    </lineage>
</organism>
<evidence type="ECO:0000313" key="2">
    <source>
        <dbReference type="Proteomes" id="UP000254863"/>
    </source>
</evidence>
<accession>A0A7H4PKD7</accession>
<sequence length="60" mass="6868">MKGPQVMLGYWQRPDATAEIIKDGWLHTGDIAVMDEEGFLRIGRSQKRYDSCLGLQRLSE</sequence>
<proteinExistence type="predicted"/>
<name>A0A7H4PKD7_9ENTR</name>
<dbReference type="AlphaFoldDB" id="A0A7H4PKD7"/>
<gene>
    <name evidence="1" type="primary">fadD_4</name>
    <name evidence="1" type="ORF">NCTC11685_06177</name>
</gene>
<dbReference type="SUPFAM" id="SSF56801">
    <property type="entry name" value="Acetyl-CoA synthetase-like"/>
    <property type="match status" value="1"/>
</dbReference>
<keyword evidence="1" id="KW-0436">Ligase</keyword>
<dbReference type="PANTHER" id="PTHR24096">
    <property type="entry name" value="LONG-CHAIN-FATTY-ACID--COA LIGASE"/>
    <property type="match status" value="1"/>
</dbReference>
<dbReference type="Gene3D" id="2.30.38.10">
    <property type="entry name" value="Luciferase, Domain 3"/>
    <property type="match status" value="1"/>
</dbReference>
<evidence type="ECO:0000313" key="1">
    <source>
        <dbReference type="EMBL" id="STW78860.1"/>
    </source>
</evidence>
<dbReference type="Proteomes" id="UP000254863">
    <property type="component" value="Unassembled WGS sequence"/>
</dbReference>